<keyword evidence="2" id="KW-1185">Reference proteome</keyword>
<proteinExistence type="predicted"/>
<protein>
    <submittedName>
        <fullName evidence="1">Uncharacterized protein</fullName>
    </submittedName>
</protein>
<accession>A0AAE0G2J3</accession>
<reference evidence="1 2" key="1">
    <citation type="journal article" date="2015" name="Genome Biol. Evol.">
        <title>Comparative Genomics of a Bacterivorous Green Alga Reveals Evolutionary Causalities and Consequences of Phago-Mixotrophic Mode of Nutrition.</title>
        <authorList>
            <person name="Burns J.A."/>
            <person name="Paasch A."/>
            <person name="Narechania A."/>
            <person name="Kim E."/>
        </authorList>
    </citation>
    <scope>NUCLEOTIDE SEQUENCE [LARGE SCALE GENOMIC DNA]</scope>
    <source>
        <strain evidence="1 2">PLY_AMNH</strain>
    </source>
</reference>
<evidence type="ECO:0000313" key="1">
    <source>
        <dbReference type="EMBL" id="KAK3269706.1"/>
    </source>
</evidence>
<gene>
    <name evidence="1" type="ORF">CYMTET_21874</name>
</gene>
<organism evidence="1 2">
    <name type="scientific">Cymbomonas tetramitiformis</name>
    <dbReference type="NCBI Taxonomy" id="36881"/>
    <lineage>
        <taxon>Eukaryota</taxon>
        <taxon>Viridiplantae</taxon>
        <taxon>Chlorophyta</taxon>
        <taxon>Pyramimonadophyceae</taxon>
        <taxon>Pyramimonadales</taxon>
        <taxon>Pyramimonadaceae</taxon>
        <taxon>Cymbomonas</taxon>
    </lineage>
</organism>
<name>A0AAE0G2J3_9CHLO</name>
<sequence>MARDKLQKLLKMTTAATRMRSTSWEKQRGQILSWTEVSLANLQLLPEVVRPHTDALLAPELFAVDSSGAIAVVPWPTGPGTWAERKDAEFAQVSRGYGVGEGTTAAVPMSGGGHFK</sequence>
<comment type="caution">
    <text evidence="1">The sequence shown here is derived from an EMBL/GenBank/DDBJ whole genome shotgun (WGS) entry which is preliminary data.</text>
</comment>
<dbReference type="Proteomes" id="UP001190700">
    <property type="component" value="Unassembled WGS sequence"/>
</dbReference>
<evidence type="ECO:0000313" key="2">
    <source>
        <dbReference type="Proteomes" id="UP001190700"/>
    </source>
</evidence>
<dbReference type="AlphaFoldDB" id="A0AAE0G2J3"/>
<dbReference type="EMBL" id="LGRX02010791">
    <property type="protein sequence ID" value="KAK3269706.1"/>
    <property type="molecule type" value="Genomic_DNA"/>
</dbReference>